<protein>
    <recommendedName>
        <fullName evidence="5">Holin</fullName>
    </recommendedName>
</protein>
<gene>
    <name evidence="3" type="ORF">K3T81_07330</name>
</gene>
<keyword evidence="2" id="KW-0472">Membrane</keyword>
<sequence length="113" mass="12800">MTQTAKEVEDMEKFMTVLMEVKVSLAEQNGKLDNLLDMKDKINETYDIAKGAHNRAKENEKDIAALSKEVSHSASKEDVERIVKQRENTFKNLPSWLALAISIAVFLLTYLAN</sequence>
<dbReference type="AlphaFoldDB" id="A0AAW5B3J9"/>
<feature type="transmembrane region" description="Helical" evidence="2">
    <location>
        <begin position="93"/>
        <end position="112"/>
    </location>
</feature>
<keyword evidence="1" id="KW-0175">Coiled coil</keyword>
<keyword evidence="4" id="KW-1185">Reference proteome</keyword>
<organism evidence="3 4">
    <name type="scientific">Oceanobacillus jordanicus</name>
    <dbReference type="NCBI Taxonomy" id="2867266"/>
    <lineage>
        <taxon>Bacteria</taxon>
        <taxon>Bacillati</taxon>
        <taxon>Bacillota</taxon>
        <taxon>Bacilli</taxon>
        <taxon>Bacillales</taxon>
        <taxon>Bacillaceae</taxon>
        <taxon>Oceanobacillus</taxon>
    </lineage>
</organism>
<keyword evidence="2" id="KW-1133">Transmembrane helix</keyword>
<proteinExistence type="predicted"/>
<dbReference type="Proteomes" id="UP001199631">
    <property type="component" value="Unassembled WGS sequence"/>
</dbReference>
<dbReference type="EMBL" id="JAIFZM010000005">
    <property type="protein sequence ID" value="MCG3418956.1"/>
    <property type="molecule type" value="Genomic_DNA"/>
</dbReference>
<evidence type="ECO:0000256" key="2">
    <source>
        <dbReference type="SAM" id="Phobius"/>
    </source>
</evidence>
<evidence type="ECO:0000256" key="1">
    <source>
        <dbReference type="SAM" id="Coils"/>
    </source>
</evidence>
<evidence type="ECO:0000313" key="4">
    <source>
        <dbReference type="Proteomes" id="UP001199631"/>
    </source>
</evidence>
<dbReference type="RefSeq" id="WP_238019107.1">
    <property type="nucleotide sequence ID" value="NZ_JAIFZM010000005.1"/>
</dbReference>
<reference evidence="3 4" key="1">
    <citation type="journal article" date="2022" name="Evol. Bioinform. Online">
        <title>Draft Genome Sequence of Oceanobacillus jordanicus Strain GSFE11, a Halotolerant Plant Growth-Promoting Bacterial Endophyte Isolated From the Jordan Valley.</title>
        <authorList>
            <person name="Alhindi T."/>
            <person name="Albdaiwi R."/>
        </authorList>
    </citation>
    <scope>NUCLEOTIDE SEQUENCE [LARGE SCALE GENOMIC DNA]</scope>
    <source>
        <strain evidence="3 4">GSFE11</strain>
    </source>
</reference>
<name>A0AAW5B3J9_9BACI</name>
<accession>A0AAW5B3J9</accession>
<comment type="caution">
    <text evidence="3">The sequence shown here is derived from an EMBL/GenBank/DDBJ whole genome shotgun (WGS) entry which is preliminary data.</text>
</comment>
<evidence type="ECO:0000313" key="3">
    <source>
        <dbReference type="EMBL" id="MCG3418956.1"/>
    </source>
</evidence>
<keyword evidence="2" id="KW-0812">Transmembrane</keyword>
<feature type="coiled-coil region" evidence="1">
    <location>
        <begin position="25"/>
        <end position="69"/>
    </location>
</feature>
<evidence type="ECO:0008006" key="5">
    <source>
        <dbReference type="Google" id="ProtNLM"/>
    </source>
</evidence>